<dbReference type="Proteomes" id="UP000198393">
    <property type="component" value="Unassembled WGS sequence"/>
</dbReference>
<keyword evidence="2" id="KW-0805">Transcription regulation</keyword>
<dbReference type="AlphaFoldDB" id="A0A239L5M8"/>
<dbReference type="Pfam" id="PF04542">
    <property type="entry name" value="Sigma70_r2"/>
    <property type="match status" value="1"/>
</dbReference>
<dbReference type="GO" id="GO:0006352">
    <property type="term" value="P:DNA-templated transcription initiation"/>
    <property type="evidence" value="ECO:0007669"/>
    <property type="project" value="InterPro"/>
</dbReference>
<dbReference type="InterPro" id="IPR036388">
    <property type="entry name" value="WH-like_DNA-bd_sf"/>
</dbReference>
<organism evidence="7 8">
    <name type="scientific">Ekhidna lutea</name>
    <dbReference type="NCBI Taxonomy" id="447679"/>
    <lineage>
        <taxon>Bacteria</taxon>
        <taxon>Pseudomonadati</taxon>
        <taxon>Bacteroidota</taxon>
        <taxon>Cytophagia</taxon>
        <taxon>Cytophagales</taxon>
        <taxon>Reichenbachiellaceae</taxon>
        <taxon>Ekhidna</taxon>
    </lineage>
</organism>
<evidence type="ECO:0000313" key="8">
    <source>
        <dbReference type="Proteomes" id="UP000198393"/>
    </source>
</evidence>
<dbReference type="Gene3D" id="1.10.1740.10">
    <property type="match status" value="1"/>
</dbReference>
<dbReference type="SUPFAM" id="SSF88659">
    <property type="entry name" value="Sigma3 and sigma4 domains of RNA polymerase sigma factors"/>
    <property type="match status" value="1"/>
</dbReference>
<evidence type="ECO:0000256" key="3">
    <source>
        <dbReference type="ARBA" id="ARBA00023082"/>
    </source>
</evidence>
<dbReference type="InterPro" id="IPR007627">
    <property type="entry name" value="RNA_pol_sigma70_r2"/>
</dbReference>
<evidence type="ECO:0000259" key="5">
    <source>
        <dbReference type="Pfam" id="PF04542"/>
    </source>
</evidence>
<feature type="domain" description="RNA polymerase sigma factor 70 region 4 type 2" evidence="6">
    <location>
        <begin position="123"/>
        <end position="158"/>
    </location>
</feature>
<dbReference type="RefSeq" id="WP_089357636.1">
    <property type="nucleotide sequence ID" value="NZ_FZPD01000005.1"/>
</dbReference>
<dbReference type="InterPro" id="IPR014284">
    <property type="entry name" value="RNA_pol_sigma-70_dom"/>
</dbReference>
<name>A0A239L5M8_EKHLU</name>
<feature type="domain" description="RNA polymerase sigma-70 region 2" evidence="5">
    <location>
        <begin position="15"/>
        <end position="79"/>
    </location>
</feature>
<accession>A0A239L5M8</accession>
<evidence type="ECO:0000256" key="4">
    <source>
        <dbReference type="ARBA" id="ARBA00023163"/>
    </source>
</evidence>
<dbReference type="InterPro" id="IPR013249">
    <property type="entry name" value="RNA_pol_sigma70_r4_t2"/>
</dbReference>
<evidence type="ECO:0000259" key="6">
    <source>
        <dbReference type="Pfam" id="PF08281"/>
    </source>
</evidence>
<dbReference type="InterPro" id="IPR013324">
    <property type="entry name" value="RNA_pol_sigma_r3/r4-like"/>
</dbReference>
<comment type="similarity">
    <text evidence="1">Belongs to the sigma-70 factor family. ECF subfamily.</text>
</comment>
<proteinExistence type="inferred from homology"/>
<dbReference type="OrthoDB" id="9780326at2"/>
<evidence type="ECO:0000256" key="1">
    <source>
        <dbReference type="ARBA" id="ARBA00010641"/>
    </source>
</evidence>
<dbReference type="InterPro" id="IPR039425">
    <property type="entry name" value="RNA_pol_sigma-70-like"/>
</dbReference>
<dbReference type="Gene3D" id="1.10.10.10">
    <property type="entry name" value="Winged helix-like DNA-binding domain superfamily/Winged helix DNA-binding domain"/>
    <property type="match status" value="1"/>
</dbReference>
<keyword evidence="8" id="KW-1185">Reference proteome</keyword>
<protein>
    <submittedName>
        <fullName evidence="7">RNA polymerase sigma-70 factor, ECF subfamily</fullName>
    </submittedName>
</protein>
<dbReference type="GO" id="GO:0016987">
    <property type="term" value="F:sigma factor activity"/>
    <property type="evidence" value="ECO:0007669"/>
    <property type="project" value="UniProtKB-KW"/>
</dbReference>
<gene>
    <name evidence="7" type="ORF">SAMN05421640_2940</name>
</gene>
<keyword evidence="4" id="KW-0804">Transcription</keyword>
<dbReference type="EMBL" id="FZPD01000005">
    <property type="protein sequence ID" value="SNT24844.1"/>
    <property type="molecule type" value="Genomic_DNA"/>
</dbReference>
<dbReference type="PANTHER" id="PTHR43133">
    <property type="entry name" value="RNA POLYMERASE ECF-TYPE SIGMA FACTO"/>
    <property type="match status" value="1"/>
</dbReference>
<dbReference type="GO" id="GO:0003677">
    <property type="term" value="F:DNA binding"/>
    <property type="evidence" value="ECO:0007669"/>
    <property type="project" value="InterPro"/>
</dbReference>
<dbReference type="NCBIfam" id="TIGR02937">
    <property type="entry name" value="sigma70-ECF"/>
    <property type="match status" value="1"/>
</dbReference>
<evidence type="ECO:0000256" key="2">
    <source>
        <dbReference type="ARBA" id="ARBA00023015"/>
    </source>
</evidence>
<sequence>MKESEQRKIFNEWLDEHRALLFKVIRSYAFTTEDQNDLFQDVCMQVYRSVPNFKAASAVSTWLYRIALNTAIKWSTKERKHTDGHQEVEKMGNLLMAQNESSDERIGWLYDEIKKFNEIDRSLTLLLLDGFSYKEMSDMMGITESNIGVKIHRIKKQLTENSKQYEYGV</sequence>
<reference evidence="7 8" key="1">
    <citation type="submission" date="2017-06" db="EMBL/GenBank/DDBJ databases">
        <authorList>
            <person name="Kim H.J."/>
            <person name="Triplett B.A."/>
        </authorList>
    </citation>
    <scope>NUCLEOTIDE SEQUENCE [LARGE SCALE GENOMIC DNA]</scope>
    <source>
        <strain evidence="7 8">DSM 19307</strain>
    </source>
</reference>
<dbReference type="InterPro" id="IPR013325">
    <property type="entry name" value="RNA_pol_sigma_r2"/>
</dbReference>
<dbReference type="Pfam" id="PF08281">
    <property type="entry name" value="Sigma70_r4_2"/>
    <property type="match status" value="1"/>
</dbReference>
<dbReference type="SUPFAM" id="SSF88946">
    <property type="entry name" value="Sigma2 domain of RNA polymerase sigma factors"/>
    <property type="match status" value="1"/>
</dbReference>
<dbReference type="PANTHER" id="PTHR43133:SF45">
    <property type="entry name" value="RNA POLYMERASE ECF-TYPE SIGMA FACTOR"/>
    <property type="match status" value="1"/>
</dbReference>
<evidence type="ECO:0000313" key="7">
    <source>
        <dbReference type="EMBL" id="SNT24844.1"/>
    </source>
</evidence>
<keyword evidence="3" id="KW-0731">Sigma factor</keyword>